<dbReference type="OrthoDB" id="5337208at2759"/>
<dbReference type="InParanoid" id="A0A5J5F6Z3"/>
<name>A0A5J5F6Z3_9PEZI</name>
<feature type="compositionally biased region" description="Polar residues" evidence="1">
    <location>
        <begin position="566"/>
        <end position="586"/>
    </location>
</feature>
<keyword evidence="4" id="KW-1185">Reference proteome</keyword>
<evidence type="ECO:0000313" key="3">
    <source>
        <dbReference type="EMBL" id="KAA8912300.1"/>
    </source>
</evidence>
<feature type="region of interest" description="Disordered" evidence="1">
    <location>
        <begin position="566"/>
        <end position="591"/>
    </location>
</feature>
<evidence type="ECO:0000313" key="4">
    <source>
        <dbReference type="Proteomes" id="UP000326924"/>
    </source>
</evidence>
<organism evidence="3 4">
    <name type="scientific">Sphaerosporella brunnea</name>
    <dbReference type="NCBI Taxonomy" id="1250544"/>
    <lineage>
        <taxon>Eukaryota</taxon>
        <taxon>Fungi</taxon>
        <taxon>Dikarya</taxon>
        <taxon>Ascomycota</taxon>
        <taxon>Pezizomycotina</taxon>
        <taxon>Pezizomycetes</taxon>
        <taxon>Pezizales</taxon>
        <taxon>Pyronemataceae</taxon>
        <taxon>Sphaerosporella</taxon>
    </lineage>
</organism>
<comment type="caution">
    <text evidence="3">The sequence shown here is derived from an EMBL/GenBank/DDBJ whole genome shotgun (WGS) entry which is preliminary data.</text>
</comment>
<accession>A0A5J5F6Z3</accession>
<dbReference type="AlphaFoldDB" id="A0A5J5F6Z3"/>
<dbReference type="EMBL" id="VXIS01000025">
    <property type="protein sequence ID" value="KAA8912300.1"/>
    <property type="molecule type" value="Genomic_DNA"/>
</dbReference>
<keyword evidence="2" id="KW-1133">Transmembrane helix</keyword>
<evidence type="ECO:0000256" key="2">
    <source>
        <dbReference type="SAM" id="Phobius"/>
    </source>
</evidence>
<reference evidence="3 4" key="1">
    <citation type="submission" date="2019-09" db="EMBL/GenBank/DDBJ databases">
        <title>Draft genome of the ectomycorrhizal ascomycete Sphaerosporella brunnea.</title>
        <authorList>
            <consortium name="DOE Joint Genome Institute"/>
            <person name="Benucci G.M."/>
            <person name="Marozzi G."/>
            <person name="Antonielli L."/>
            <person name="Sanchez S."/>
            <person name="Marco P."/>
            <person name="Wang X."/>
            <person name="Falini L.B."/>
            <person name="Barry K."/>
            <person name="Haridas S."/>
            <person name="Lipzen A."/>
            <person name="Labutti K."/>
            <person name="Grigoriev I.V."/>
            <person name="Murat C."/>
            <person name="Martin F."/>
            <person name="Albertini E."/>
            <person name="Donnini D."/>
            <person name="Bonito G."/>
        </authorList>
    </citation>
    <scope>NUCLEOTIDE SEQUENCE [LARGE SCALE GENOMIC DNA]</scope>
    <source>
        <strain evidence="3 4">Sb_GMNB300</strain>
    </source>
</reference>
<keyword evidence="2" id="KW-0812">Transmembrane</keyword>
<gene>
    <name evidence="3" type="ORF">FN846DRAFT_323096</name>
</gene>
<sequence>MMRPQTPMSLAGQTGSICPLRALPHDGNRHVMLVAYYNTNTPYSALSQMSNFVYRGLFSSKLNGKWKVNWNTLGWALVLAGVSLTIIVASLVTPLFIGGRVLIVRHAARANPNQMFYPATSVGATPGFGTFDQLRPVRSPAAFQALGRIAAARDNLAKAIKMDAVEGNDPNGRGRTVELSYAYSISGYDMGLQHATGLVYGVSGHCRTEYDWLQTNWTDGRDWYPLWGSTYAKRVSVPITNDSALPPFVNIVNLPTFPTSQYNRSQGWEFSLVPNVQGRKSPTNNTNDAWFLTEEDPTWTAANASIRQYLPRYRVERGRPPVRCWQNDTWSLGGNQVYDVQNLGGLNGLRLSTFFRDKVFPSEFYVPPMVQLANNLGYSWMNAAIYTVANTKSFDASHCNTTEELTRLVQLGFLASREVVRNTVQVYSYLLAQPAAPLNLAAVNGVVPPESADFIIESKDVAAMQIAGLLAVPLVSGLLWFLVFLRGLVHSSNLALNNSSLAARHNRRAISLQATQLYRYLDEKISGENRWSGRIGVPYIRDIESPTAPPENQSFYIRPKFDRVPTESSPAVSSQVAGSAGESANTGGEKDGAAISVDTAQAKKQSFLSKLMFWSPRSPKEGLPKYELVMTRRWENFKPGESGRIVEHHDQVEK</sequence>
<proteinExistence type="predicted"/>
<evidence type="ECO:0000256" key="1">
    <source>
        <dbReference type="SAM" id="MobiDB-lite"/>
    </source>
</evidence>
<feature type="transmembrane region" description="Helical" evidence="2">
    <location>
        <begin position="466"/>
        <end position="489"/>
    </location>
</feature>
<protein>
    <submittedName>
        <fullName evidence="3">Uncharacterized protein</fullName>
    </submittedName>
</protein>
<dbReference type="Proteomes" id="UP000326924">
    <property type="component" value="Unassembled WGS sequence"/>
</dbReference>
<feature type="transmembrane region" description="Helical" evidence="2">
    <location>
        <begin position="73"/>
        <end position="97"/>
    </location>
</feature>
<keyword evidence="2" id="KW-0472">Membrane</keyword>